<accession>A0A0B7C314</accession>
<reference evidence="1" key="1">
    <citation type="submission" date="2014-12" db="EMBL/GenBank/DDBJ databases">
        <title>Insight into the proteome of Arion vulgaris.</title>
        <authorList>
            <person name="Aradska J."/>
            <person name="Bulat T."/>
            <person name="Smidak R."/>
            <person name="Sarate P."/>
            <person name="Gangsoo J."/>
            <person name="Sialana F."/>
            <person name="Bilban M."/>
            <person name="Lubec G."/>
        </authorList>
    </citation>
    <scope>NUCLEOTIDE SEQUENCE</scope>
    <source>
        <tissue evidence="1">Skin</tissue>
    </source>
</reference>
<name>A0A0B7C314_9EUPU</name>
<feature type="non-terminal residue" evidence="1">
    <location>
        <position position="74"/>
    </location>
</feature>
<organism evidence="1">
    <name type="scientific">Arion vulgaris</name>
    <dbReference type="NCBI Taxonomy" id="1028688"/>
    <lineage>
        <taxon>Eukaryota</taxon>
        <taxon>Metazoa</taxon>
        <taxon>Spiralia</taxon>
        <taxon>Lophotrochozoa</taxon>
        <taxon>Mollusca</taxon>
        <taxon>Gastropoda</taxon>
        <taxon>Heterobranchia</taxon>
        <taxon>Euthyneura</taxon>
        <taxon>Panpulmonata</taxon>
        <taxon>Eupulmonata</taxon>
        <taxon>Stylommatophora</taxon>
        <taxon>Helicina</taxon>
        <taxon>Arionoidea</taxon>
        <taxon>Arionidae</taxon>
        <taxon>Arion</taxon>
    </lineage>
</organism>
<proteinExistence type="predicted"/>
<dbReference type="EMBL" id="HACG01052983">
    <property type="protein sequence ID" value="CEK99854.1"/>
    <property type="molecule type" value="Transcribed_RNA"/>
</dbReference>
<gene>
    <name evidence="1" type="primary">ORF222288</name>
</gene>
<dbReference type="AlphaFoldDB" id="A0A0B7C314"/>
<sequence length="74" mass="8364">YRVQIQHFILHSVIGMVHTIHSCSPDQRQVEVPDVISSYMQVLSGLGNSEEDCQLRIDMIDSVCKMTVCSDRLA</sequence>
<protein>
    <submittedName>
        <fullName evidence="1">Uncharacterized protein</fullName>
    </submittedName>
</protein>
<evidence type="ECO:0000313" key="1">
    <source>
        <dbReference type="EMBL" id="CEK99854.1"/>
    </source>
</evidence>
<feature type="non-terminal residue" evidence="1">
    <location>
        <position position="1"/>
    </location>
</feature>